<keyword evidence="7" id="KW-0547">Nucleotide-binding</keyword>
<keyword evidence="6" id="KW-0479">Metal-binding</keyword>
<dbReference type="Pfam" id="PF02367">
    <property type="entry name" value="TsaE"/>
    <property type="match status" value="1"/>
</dbReference>
<dbReference type="AlphaFoldDB" id="A0A3A1WKA7"/>
<evidence type="ECO:0000313" key="12">
    <source>
        <dbReference type="EMBL" id="RIY00742.1"/>
    </source>
</evidence>
<evidence type="ECO:0000313" key="13">
    <source>
        <dbReference type="Proteomes" id="UP000265750"/>
    </source>
</evidence>
<dbReference type="NCBIfam" id="TIGR00150">
    <property type="entry name" value="T6A_YjeE"/>
    <property type="match status" value="1"/>
</dbReference>
<proteinExistence type="inferred from homology"/>
<dbReference type="SUPFAM" id="SSF56112">
    <property type="entry name" value="Protein kinase-like (PK-like)"/>
    <property type="match status" value="1"/>
</dbReference>
<dbReference type="GO" id="GO:0046872">
    <property type="term" value="F:metal ion binding"/>
    <property type="evidence" value="ECO:0007669"/>
    <property type="project" value="UniProtKB-KW"/>
</dbReference>
<evidence type="ECO:0000256" key="6">
    <source>
        <dbReference type="ARBA" id="ARBA00022723"/>
    </source>
</evidence>
<evidence type="ECO:0000256" key="7">
    <source>
        <dbReference type="ARBA" id="ARBA00022741"/>
    </source>
</evidence>
<dbReference type="OrthoDB" id="9809275at2"/>
<dbReference type="Gene3D" id="3.30.200.20">
    <property type="entry name" value="Phosphorylase Kinase, domain 1"/>
    <property type="match status" value="1"/>
</dbReference>
<evidence type="ECO:0000256" key="1">
    <source>
        <dbReference type="ARBA" id="ARBA00004496"/>
    </source>
</evidence>
<dbReference type="InterPro" id="IPR002575">
    <property type="entry name" value="Aminoglycoside_PTrfase"/>
</dbReference>
<evidence type="ECO:0000256" key="4">
    <source>
        <dbReference type="ARBA" id="ARBA00022490"/>
    </source>
</evidence>
<gene>
    <name evidence="12" type="primary">tsaE</name>
    <name evidence="12" type="ORF">D3218_10030</name>
</gene>
<reference evidence="13" key="1">
    <citation type="submission" date="2018-09" db="EMBL/GenBank/DDBJ databases">
        <authorList>
            <person name="Tuo L."/>
        </authorList>
    </citation>
    <scope>NUCLEOTIDE SEQUENCE [LARGE SCALE GENOMIC DNA]</scope>
    <source>
        <strain evidence="13">M2BS4Y-1</strain>
    </source>
</reference>
<evidence type="ECO:0000256" key="5">
    <source>
        <dbReference type="ARBA" id="ARBA00022694"/>
    </source>
</evidence>
<dbReference type="Pfam" id="PF01636">
    <property type="entry name" value="APH"/>
    <property type="match status" value="1"/>
</dbReference>
<keyword evidence="9" id="KW-0460">Magnesium</keyword>
<dbReference type="InterPro" id="IPR003442">
    <property type="entry name" value="T6A_TsaE"/>
</dbReference>
<keyword evidence="8" id="KW-0067">ATP-binding</keyword>
<comment type="similarity">
    <text evidence="2">Belongs to the TsaE family.</text>
</comment>
<name>A0A3A1WKA7_9HYPH</name>
<comment type="caution">
    <text evidence="12">The sequence shown here is derived from an EMBL/GenBank/DDBJ whole genome shotgun (WGS) entry which is preliminary data.</text>
</comment>
<evidence type="ECO:0000256" key="3">
    <source>
        <dbReference type="ARBA" id="ARBA00019010"/>
    </source>
</evidence>
<dbReference type="InterPro" id="IPR011009">
    <property type="entry name" value="Kinase-like_dom_sf"/>
</dbReference>
<evidence type="ECO:0000256" key="8">
    <source>
        <dbReference type="ARBA" id="ARBA00022840"/>
    </source>
</evidence>
<dbReference type="InterPro" id="IPR027417">
    <property type="entry name" value="P-loop_NTPase"/>
</dbReference>
<evidence type="ECO:0000256" key="2">
    <source>
        <dbReference type="ARBA" id="ARBA00007599"/>
    </source>
</evidence>
<dbReference type="GO" id="GO:0002949">
    <property type="term" value="P:tRNA threonylcarbamoyladenosine modification"/>
    <property type="evidence" value="ECO:0007669"/>
    <property type="project" value="InterPro"/>
</dbReference>
<keyword evidence="13" id="KW-1185">Reference proteome</keyword>
<keyword evidence="5" id="KW-0819">tRNA processing</keyword>
<organism evidence="12 13">
    <name type="scientific">Aureimonas flava</name>
    <dbReference type="NCBI Taxonomy" id="2320271"/>
    <lineage>
        <taxon>Bacteria</taxon>
        <taxon>Pseudomonadati</taxon>
        <taxon>Pseudomonadota</taxon>
        <taxon>Alphaproteobacteria</taxon>
        <taxon>Hyphomicrobiales</taxon>
        <taxon>Aurantimonadaceae</taxon>
        <taxon>Aureimonas</taxon>
    </lineage>
</organism>
<evidence type="ECO:0000256" key="10">
    <source>
        <dbReference type="ARBA" id="ARBA00032441"/>
    </source>
</evidence>
<dbReference type="PIRSF" id="PIRSF036599">
    <property type="entry name" value="AtpPhos"/>
    <property type="match status" value="1"/>
</dbReference>
<protein>
    <recommendedName>
        <fullName evidence="3">tRNA threonylcarbamoyladenosine biosynthesis protein TsaE</fullName>
    </recommendedName>
    <alternativeName>
        <fullName evidence="10">t(6)A37 threonylcarbamoyladenosine biosynthesis protein TsaE</fullName>
    </alternativeName>
</protein>
<dbReference type="Gene3D" id="3.40.50.300">
    <property type="entry name" value="P-loop containing nucleotide triphosphate hydrolases"/>
    <property type="match status" value="1"/>
</dbReference>
<dbReference type="GO" id="GO:0016740">
    <property type="term" value="F:transferase activity"/>
    <property type="evidence" value="ECO:0007669"/>
    <property type="project" value="UniProtKB-KW"/>
</dbReference>
<comment type="subcellular location">
    <subcellularLocation>
        <location evidence="1">Cytoplasm</location>
    </subcellularLocation>
</comment>
<evidence type="ECO:0000259" key="11">
    <source>
        <dbReference type="Pfam" id="PF01636"/>
    </source>
</evidence>
<keyword evidence="4" id="KW-0963">Cytoplasm</keyword>
<keyword evidence="12" id="KW-0808">Transferase</keyword>
<dbReference type="Proteomes" id="UP000265750">
    <property type="component" value="Unassembled WGS sequence"/>
</dbReference>
<dbReference type="EMBL" id="QYRN01000005">
    <property type="protein sequence ID" value="RIY00742.1"/>
    <property type="molecule type" value="Genomic_DNA"/>
</dbReference>
<dbReference type="SUPFAM" id="SSF52540">
    <property type="entry name" value="P-loop containing nucleoside triphosphate hydrolases"/>
    <property type="match status" value="1"/>
</dbReference>
<feature type="domain" description="Aminoglycoside phosphotransferase" evidence="11">
    <location>
        <begin position="179"/>
        <end position="437"/>
    </location>
</feature>
<dbReference type="GO" id="GO:0005737">
    <property type="term" value="C:cytoplasm"/>
    <property type="evidence" value="ECO:0007669"/>
    <property type="project" value="UniProtKB-SubCell"/>
</dbReference>
<dbReference type="PANTHER" id="PTHR33540:SF2">
    <property type="entry name" value="TRNA THREONYLCARBAMOYLADENOSINE BIOSYNTHESIS PROTEIN TSAE"/>
    <property type="match status" value="1"/>
</dbReference>
<dbReference type="PANTHER" id="PTHR33540">
    <property type="entry name" value="TRNA THREONYLCARBAMOYLADENOSINE BIOSYNTHESIS PROTEIN TSAE"/>
    <property type="match status" value="1"/>
</dbReference>
<dbReference type="Gene3D" id="3.90.1200.10">
    <property type="match status" value="1"/>
</dbReference>
<dbReference type="InterPro" id="IPR012180">
    <property type="entry name" value="Bifunc_ATPase/PTrfase"/>
</dbReference>
<evidence type="ECO:0000256" key="9">
    <source>
        <dbReference type="ARBA" id="ARBA00022842"/>
    </source>
</evidence>
<dbReference type="GO" id="GO:0005524">
    <property type="term" value="F:ATP binding"/>
    <property type="evidence" value="ECO:0007669"/>
    <property type="project" value="UniProtKB-KW"/>
</dbReference>
<sequence length="519" mass="56158">MEPAGVPDETRHFALALADEAATVACAAVLAPLLGTGDVVALSGPLGAGKTTLARALIRAVAGDPALEVPSPTYTLVQIYPTRPRVTHFDLYRLGDPDELVELGFDEAAEAGIVLAEWPERAPEVLRAANLHLSLADLPGGGRRLAIAALPEAAARIERPLALLAFLAAAGHADARRAPFPGDASARRYETLATGGGRPLILMDSPPLVLGPPVRDGRAYAEIARSALNTVPFVAVAEALRARGLATPRIEAFDTGHGFVLMEDLGREGVLDGEGRPIPERYEAAMLALAHLHAASFDPALALPDGRPYTVPPFDHAAMAIEAGLLLDWYVPHVFGRPATPEERAAFDRVWERLFAVLDTAERHLVQRDVQAPNLVWRAGRSGLDRIAFLDFQDAMVGPSAYDVAALAHDPRVTIEPDLEARLRLAYVAARRSVDPGFREAAFETAYAIMAAQRQTKILGIFVRLLVRDGKPQYLRHIPRIKAYLRRTLSHPALGELARLYAAWHLLDEPDAPFETRQT</sequence>
<accession>A0A3A1WKA7</accession>